<dbReference type="EMBL" id="BAAAXF010000001">
    <property type="protein sequence ID" value="GAA3492938.1"/>
    <property type="molecule type" value="Genomic_DNA"/>
</dbReference>
<dbReference type="InterPro" id="IPR005841">
    <property type="entry name" value="Alpha-D-phosphohexomutase_SF"/>
</dbReference>
<dbReference type="InterPro" id="IPR016055">
    <property type="entry name" value="A-D-PHexomutase_a/b/a-I/II/III"/>
</dbReference>
<comment type="cofactor">
    <cofactor evidence="6">
        <name>Mg(2+)</name>
        <dbReference type="ChEBI" id="CHEBI:18420"/>
    </cofactor>
    <text evidence="6">Binds 1 Mg(2+) ion per subunit.</text>
</comment>
<evidence type="ECO:0000256" key="2">
    <source>
        <dbReference type="ARBA" id="ARBA00022553"/>
    </source>
</evidence>
<dbReference type="InterPro" id="IPR005844">
    <property type="entry name" value="A-D-PHexomutase_a/b/a-I"/>
</dbReference>
<dbReference type="InterPro" id="IPR005845">
    <property type="entry name" value="A-D-PHexomutase_a/b/a-II"/>
</dbReference>
<dbReference type="NCBIfam" id="TIGR01455">
    <property type="entry name" value="glmM"/>
    <property type="match status" value="1"/>
</dbReference>
<dbReference type="Pfam" id="PF02880">
    <property type="entry name" value="PGM_PMM_III"/>
    <property type="match status" value="1"/>
</dbReference>
<feature type="binding site" evidence="6">
    <location>
        <position position="250"/>
    </location>
    <ligand>
        <name>Mg(2+)</name>
        <dbReference type="ChEBI" id="CHEBI:18420"/>
    </ligand>
</feature>
<proteinExistence type="inferred from homology"/>
<dbReference type="Gene3D" id="3.30.310.50">
    <property type="entry name" value="Alpha-D-phosphohexomutase, C-terminal domain"/>
    <property type="match status" value="1"/>
</dbReference>
<dbReference type="RefSeq" id="WP_193458669.1">
    <property type="nucleotide sequence ID" value="NZ_BAAAXF010000001.1"/>
</dbReference>
<feature type="domain" description="Alpha-D-phosphohexomutase alpha/beta/alpha" evidence="8">
    <location>
        <begin position="3"/>
        <end position="138"/>
    </location>
</feature>
<organism evidence="11 12">
    <name type="scientific">Streptomyces prasinosporus</name>
    <dbReference type="NCBI Taxonomy" id="68256"/>
    <lineage>
        <taxon>Bacteria</taxon>
        <taxon>Bacillati</taxon>
        <taxon>Actinomycetota</taxon>
        <taxon>Actinomycetes</taxon>
        <taxon>Kitasatosporales</taxon>
        <taxon>Streptomycetaceae</taxon>
        <taxon>Streptomyces</taxon>
        <taxon>Streptomyces albogriseolus group</taxon>
    </lineage>
</organism>
<evidence type="ECO:0000256" key="5">
    <source>
        <dbReference type="ARBA" id="ARBA00023235"/>
    </source>
</evidence>
<dbReference type="Pfam" id="PF02879">
    <property type="entry name" value="PGM_PMM_II"/>
    <property type="match status" value="1"/>
</dbReference>
<feature type="active site" description="Phosphoserine intermediate" evidence="6">
    <location>
        <position position="104"/>
    </location>
</feature>
<evidence type="ECO:0000259" key="8">
    <source>
        <dbReference type="Pfam" id="PF02878"/>
    </source>
</evidence>
<evidence type="ECO:0000313" key="12">
    <source>
        <dbReference type="Proteomes" id="UP001501455"/>
    </source>
</evidence>
<dbReference type="PANTHER" id="PTHR42946:SF1">
    <property type="entry name" value="PHOSPHOGLUCOMUTASE (ALPHA-D-GLUCOSE-1,6-BISPHOSPHATE-DEPENDENT)"/>
    <property type="match status" value="1"/>
</dbReference>
<feature type="binding site" evidence="6">
    <location>
        <position position="246"/>
    </location>
    <ligand>
        <name>Mg(2+)</name>
        <dbReference type="ChEBI" id="CHEBI:18420"/>
    </ligand>
</feature>
<dbReference type="PANTHER" id="PTHR42946">
    <property type="entry name" value="PHOSPHOHEXOSE MUTASE"/>
    <property type="match status" value="1"/>
</dbReference>
<keyword evidence="4 6" id="KW-0460">Magnesium</keyword>
<evidence type="ECO:0000256" key="1">
    <source>
        <dbReference type="ARBA" id="ARBA00010231"/>
    </source>
</evidence>
<dbReference type="EC" id="5.4.2.10" evidence="6"/>
<evidence type="ECO:0000259" key="10">
    <source>
        <dbReference type="Pfam" id="PF02880"/>
    </source>
</evidence>
<keyword evidence="2 6" id="KW-0597">Phosphoprotein</keyword>
<feature type="domain" description="Alpha-D-phosphohexomutase alpha/beta/alpha" evidence="9">
    <location>
        <begin position="164"/>
        <end position="259"/>
    </location>
</feature>
<dbReference type="InterPro" id="IPR005846">
    <property type="entry name" value="A-D-PHexomutase_a/b/a-III"/>
</dbReference>
<feature type="domain" description="Alpha-D-phosphohexomutase C-terminal" evidence="7">
    <location>
        <begin position="379"/>
        <end position="445"/>
    </location>
</feature>
<dbReference type="PRINTS" id="PR00509">
    <property type="entry name" value="PGMPMM"/>
</dbReference>
<protein>
    <recommendedName>
        <fullName evidence="6">Phosphoglucosamine mutase</fullName>
        <ecNumber evidence="6">5.4.2.10</ecNumber>
    </recommendedName>
</protein>
<feature type="binding site" description="via phosphate group" evidence="6">
    <location>
        <position position="104"/>
    </location>
    <ligand>
        <name>Mg(2+)</name>
        <dbReference type="ChEBI" id="CHEBI:18420"/>
    </ligand>
</feature>
<dbReference type="CDD" id="cd05802">
    <property type="entry name" value="GlmM"/>
    <property type="match status" value="1"/>
</dbReference>
<keyword evidence="12" id="KW-1185">Reference proteome</keyword>
<comment type="similarity">
    <text evidence="1 6">Belongs to the phosphohexose mutase family.</text>
</comment>
<comment type="catalytic activity">
    <reaction evidence="6">
        <text>alpha-D-glucosamine 1-phosphate = D-glucosamine 6-phosphate</text>
        <dbReference type="Rhea" id="RHEA:23424"/>
        <dbReference type="ChEBI" id="CHEBI:58516"/>
        <dbReference type="ChEBI" id="CHEBI:58725"/>
        <dbReference type="EC" id="5.4.2.10"/>
    </reaction>
</comment>
<comment type="function">
    <text evidence="6">Catalyzes the conversion of glucosamine-6-phosphate to glucosamine-1-phosphate.</text>
</comment>
<keyword evidence="3 6" id="KW-0479">Metal-binding</keyword>
<comment type="PTM">
    <text evidence="6">Activated by phosphorylation.</text>
</comment>
<gene>
    <name evidence="6 11" type="primary">glmM</name>
    <name evidence="11" type="ORF">GCM10019016_000360</name>
</gene>
<dbReference type="Gene3D" id="3.40.120.10">
    <property type="entry name" value="Alpha-D-Glucose-1,6-Bisphosphate, subunit A, domain 3"/>
    <property type="match status" value="3"/>
</dbReference>
<sequence length="452" mass="47154">MGRLFGTDGVRGVANADLTAEMALGLSVAAAHVLAEAGTFEGHRPTAVVGRDPRASGEFLEAAVVAGLASAGVDVLRVGVLPTPAVAHLTGALGADLGVMLSASHNAMPDNGIKFFARGGHKLADELEDRIESVYEEHRTGAPWDRPTGSGVGRVRDYEEGADTYVAHLVDVLPNRLDGLKIVLDEAHGAASQVSPEAFRRAGAEVVTIGAEPDGLNINDGCGSTHLALLKAAVVEHGAALGIAHDGDADRCLAVDHMGEEVDGDQILAVLALAMREREALRSDTVVATVMSNLGFKLAMEREGIRLVQTAVGDRYVLEEMKQHGFALGGEQSGHVIILDHATTGDGTLTGLLLAARVAQTGRPLRELASVMERLPQVLINVPDVDKSRVKTSAELATAVGEAERELGETGRVLLRPSGTEPLVRVMVEAADIDQARSVAGRLADAVKSALG</sequence>
<feature type="modified residue" description="Phosphoserine" evidence="6">
    <location>
        <position position="104"/>
    </location>
</feature>
<evidence type="ECO:0000259" key="9">
    <source>
        <dbReference type="Pfam" id="PF02879"/>
    </source>
</evidence>
<dbReference type="InterPro" id="IPR050060">
    <property type="entry name" value="Phosphoglucosamine_mutase"/>
</dbReference>
<evidence type="ECO:0000256" key="3">
    <source>
        <dbReference type="ARBA" id="ARBA00022723"/>
    </source>
</evidence>
<dbReference type="HAMAP" id="MF_01554_B">
    <property type="entry name" value="GlmM_B"/>
    <property type="match status" value="1"/>
</dbReference>
<feature type="binding site" evidence="6">
    <location>
        <position position="248"/>
    </location>
    <ligand>
        <name>Mg(2+)</name>
        <dbReference type="ChEBI" id="CHEBI:18420"/>
    </ligand>
</feature>
<keyword evidence="5 6" id="KW-0413">Isomerase</keyword>
<dbReference type="InterPro" id="IPR036900">
    <property type="entry name" value="A-D-PHexomutase_C_sf"/>
</dbReference>
<evidence type="ECO:0000259" key="7">
    <source>
        <dbReference type="Pfam" id="PF00408"/>
    </source>
</evidence>
<dbReference type="Pfam" id="PF00408">
    <property type="entry name" value="PGM_PMM_IV"/>
    <property type="match status" value="1"/>
</dbReference>
<dbReference type="SUPFAM" id="SSF55957">
    <property type="entry name" value="Phosphoglucomutase, C-terminal domain"/>
    <property type="match status" value="1"/>
</dbReference>
<dbReference type="Pfam" id="PF02878">
    <property type="entry name" value="PGM_PMM_I"/>
    <property type="match status" value="1"/>
</dbReference>
<evidence type="ECO:0000313" key="11">
    <source>
        <dbReference type="EMBL" id="GAA3492938.1"/>
    </source>
</evidence>
<dbReference type="InterPro" id="IPR005843">
    <property type="entry name" value="A-D-PHexomutase_C"/>
</dbReference>
<reference evidence="12" key="1">
    <citation type="journal article" date="2019" name="Int. J. Syst. Evol. Microbiol.">
        <title>The Global Catalogue of Microorganisms (GCM) 10K type strain sequencing project: providing services to taxonomists for standard genome sequencing and annotation.</title>
        <authorList>
            <consortium name="The Broad Institute Genomics Platform"/>
            <consortium name="The Broad Institute Genome Sequencing Center for Infectious Disease"/>
            <person name="Wu L."/>
            <person name="Ma J."/>
        </authorList>
    </citation>
    <scope>NUCLEOTIDE SEQUENCE [LARGE SCALE GENOMIC DNA]</scope>
    <source>
        <strain evidence="12">JCM 4816</strain>
    </source>
</reference>
<comment type="caution">
    <text evidence="11">The sequence shown here is derived from an EMBL/GenBank/DDBJ whole genome shotgun (WGS) entry which is preliminary data.</text>
</comment>
<dbReference type="InterPro" id="IPR006352">
    <property type="entry name" value="GlmM_bact"/>
</dbReference>
<dbReference type="Proteomes" id="UP001501455">
    <property type="component" value="Unassembled WGS sequence"/>
</dbReference>
<name>A0ABP6TDW5_9ACTN</name>
<feature type="domain" description="Alpha-D-phosphohexomutase alpha/beta/alpha" evidence="10">
    <location>
        <begin position="263"/>
        <end position="374"/>
    </location>
</feature>
<accession>A0ABP6TDW5</accession>
<dbReference type="SUPFAM" id="SSF53738">
    <property type="entry name" value="Phosphoglucomutase, first 3 domains"/>
    <property type="match status" value="3"/>
</dbReference>
<evidence type="ECO:0000256" key="6">
    <source>
        <dbReference type="HAMAP-Rule" id="MF_01554"/>
    </source>
</evidence>
<evidence type="ECO:0000256" key="4">
    <source>
        <dbReference type="ARBA" id="ARBA00022842"/>
    </source>
</evidence>